<protein>
    <submittedName>
        <fullName evidence="2">Uncharacterized protein</fullName>
    </submittedName>
</protein>
<sequence>LTTIPSSVISEDTYQQTKLKTASSSPTADKFSNISSNITHKKNINSFEDIHLKQKNNEEISHKLADRNRHKSAGMNLACNNEKKQIDIPNFSTQDQVSSRDSN</sequence>
<proteinExistence type="predicted"/>
<gene>
    <name evidence="2" type="primary">ORF46576</name>
</gene>
<name>A0A0B6Z4Z6_9EUPU</name>
<accession>A0A0B6Z4Z6</accession>
<feature type="non-terminal residue" evidence="2">
    <location>
        <position position="1"/>
    </location>
</feature>
<dbReference type="AlphaFoldDB" id="A0A0B6Z4Z6"/>
<organism evidence="2">
    <name type="scientific">Arion vulgaris</name>
    <dbReference type="NCBI Taxonomy" id="1028688"/>
    <lineage>
        <taxon>Eukaryota</taxon>
        <taxon>Metazoa</taxon>
        <taxon>Spiralia</taxon>
        <taxon>Lophotrochozoa</taxon>
        <taxon>Mollusca</taxon>
        <taxon>Gastropoda</taxon>
        <taxon>Heterobranchia</taxon>
        <taxon>Euthyneura</taxon>
        <taxon>Panpulmonata</taxon>
        <taxon>Eupulmonata</taxon>
        <taxon>Stylommatophora</taxon>
        <taxon>Helicina</taxon>
        <taxon>Arionoidea</taxon>
        <taxon>Arionidae</taxon>
        <taxon>Arion</taxon>
    </lineage>
</organism>
<reference evidence="2" key="1">
    <citation type="submission" date="2014-12" db="EMBL/GenBank/DDBJ databases">
        <title>Insight into the proteome of Arion vulgaris.</title>
        <authorList>
            <person name="Aradska J."/>
            <person name="Bulat T."/>
            <person name="Smidak R."/>
            <person name="Sarate P."/>
            <person name="Gangsoo J."/>
            <person name="Sialana F."/>
            <person name="Bilban M."/>
            <person name="Lubec G."/>
        </authorList>
    </citation>
    <scope>NUCLEOTIDE SEQUENCE</scope>
    <source>
        <tissue evidence="2">Skin</tissue>
    </source>
</reference>
<dbReference type="EMBL" id="HACG01016076">
    <property type="protein sequence ID" value="CEK62941.1"/>
    <property type="molecule type" value="Transcribed_RNA"/>
</dbReference>
<evidence type="ECO:0000256" key="1">
    <source>
        <dbReference type="SAM" id="MobiDB-lite"/>
    </source>
</evidence>
<feature type="region of interest" description="Disordered" evidence="1">
    <location>
        <begin position="81"/>
        <end position="103"/>
    </location>
</feature>
<feature type="compositionally biased region" description="Polar residues" evidence="1">
    <location>
        <begin position="90"/>
        <end position="103"/>
    </location>
</feature>
<feature type="region of interest" description="Disordered" evidence="1">
    <location>
        <begin position="1"/>
        <end position="34"/>
    </location>
</feature>
<evidence type="ECO:0000313" key="2">
    <source>
        <dbReference type="EMBL" id="CEK62941.1"/>
    </source>
</evidence>
<feature type="non-terminal residue" evidence="2">
    <location>
        <position position="103"/>
    </location>
</feature>